<dbReference type="Gene3D" id="2.130.10.10">
    <property type="entry name" value="YVTN repeat-like/Quinoprotein amine dehydrogenase"/>
    <property type="match status" value="2"/>
</dbReference>
<dbReference type="InterPro" id="IPR055566">
    <property type="entry name" value="ARM_LIN"/>
</dbReference>
<dbReference type="SUPFAM" id="SSF50978">
    <property type="entry name" value="WD40 repeat-like"/>
    <property type="match status" value="1"/>
</dbReference>
<proteinExistence type="predicted"/>
<evidence type="ECO:0000313" key="5">
    <source>
        <dbReference type="EMBL" id="KAK1663407.1"/>
    </source>
</evidence>
<feature type="coiled-coil region" evidence="2">
    <location>
        <begin position="884"/>
        <end position="911"/>
    </location>
</feature>
<evidence type="ECO:0000256" key="2">
    <source>
        <dbReference type="SAM" id="Coils"/>
    </source>
</evidence>
<sequence>MENYSLLMGAAAVMKMAVEMAAVSMEKPSGALPRPAGAGTDSCPPDLGFAMAAAWKDDDEVEHGGGEDEEDGGEDEEHGGEDLSEDQGLGGLPLELDPNLVWYPPAEEVYIAAKEMLQLRDMKPYKRGITELPKLKTCPFRDVVLVPVGKSMFKYGDPRRKPTREYSNILGGLIRKHFPGIVHLPSGGRDVAWTWKHYSYAEDPSGKYNNMQERVVRHFWKYFKRAKGQENACDIILHELCRVRVTGMHYEARVQCNPPQYVGEDKACFVAMVIWWTSPEYLRKHEEGKQKRLEMGGRSHVQGSKNLALTLQEEEDKEMEDKEMEKEVAMEMAKVDVRCMNFVVRLGPFYLNIRARSSTSARAEVHDTRDPVQKLAVFFGRSKIRSSCTFSPPHRSRARPFVAGLLLQLDLLVEPWKISMYREEAMDSLVDCLKNSDFPRSQLLAAETIMNLSGKFSSSGRPLARSTLLKLARVKDRYRPPQSQELSVVRGAARVCLLRQLVLVLRSAKHGSDRALAMVALRSFMNDREGMQDIATYIKDVLRTLRELKKSSGLAFEMLKLLDMWNHKELNQADCSSNGEVTSIVYFKNYIFSGHSDGTLKVWEGIENILRLVQESQEHTKAITSLSILPSEEKLYSGSMDRTIRVWQFRDGLRCAEVHDTRDPVQNLAVATAMACFVPQGAGVKALSWNGGSPKVVNPGKSVRSMALLHGKLFCSCNDGSIQEIDLATGTLAVIQARNKRILGKSNPIYCLQLHDGLLYTSGAPLDGASVKIWNSTNYNLVGFIPSPAEARSLVVSADLVYLESRNGAVEIWSREKLIKIGALQAGGPGCRVQCMAVDADGDVLVVGTSDGRIQMCRQAHPDDEQLVADAFQAEQLDLEAAERAQGRERLTVARAEIADAKAELAEARAAMAASPVAPPGDAVIHDIAAANDIVPSRFECAGDQRVLLASFETLAGDALRRQAWAAEEETHSYAVAMAREYMCSDLDSLQRRGPSPARVEQENRELADAIAARDEAVAEAGRDRARYHA</sequence>
<evidence type="ECO:0000256" key="3">
    <source>
        <dbReference type="SAM" id="MobiDB-lite"/>
    </source>
</evidence>
<keyword evidence="1" id="KW-0853">WD repeat</keyword>
<evidence type="ECO:0000259" key="4">
    <source>
        <dbReference type="Pfam" id="PF23628"/>
    </source>
</evidence>
<dbReference type="PROSITE" id="PS50294">
    <property type="entry name" value="WD_REPEATS_REGION"/>
    <property type="match status" value="1"/>
</dbReference>
<feature type="domain" description="Putative E3 ubiquitin-protein ligase LIN ARM-like" evidence="4">
    <location>
        <begin position="489"/>
        <end position="562"/>
    </location>
</feature>
<comment type="caution">
    <text evidence="5">The sequence shown here is derived from an EMBL/GenBank/DDBJ whole genome shotgun (WGS) entry which is preliminary data.</text>
</comment>
<dbReference type="InterPro" id="IPR052858">
    <property type="entry name" value="E3_ubiquitin-ligase_LIN"/>
</dbReference>
<feature type="repeat" description="WD" evidence="1">
    <location>
        <begin position="616"/>
        <end position="652"/>
    </location>
</feature>
<dbReference type="AlphaFoldDB" id="A0AAD8STM6"/>
<feature type="compositionally biased region" description="Acidic residues" evidence="3">
    <location>
        <begin position="57"/>
        <end position="85"/>
    </location>
</feature>
<keyword evidence="2" id="KW-0175">Coiled coil</keyword>
<dbReference type="PROSITE" id="PS50082">
    <property type="entry name" value="WD_REPEATS_2"/>
    <property type="match status" value="1"/>
</dbReference>
<protein>
    <recommendedName>
        <fullName evidence="4">Putative E3 ubiquitin-protein ligase LIN ARM-like domain-containing protein</fullName>
    </recommendedName>
</protein>
<name>A0AAD8STM6_LOLMU</name>
<reference evidence="5" key="1">
    <citation type="submission" date="2023-07" db="EMBL/GenBank/DDBJ databases">
        <title>A chromosome-level genome assembly of Lolium multiflorum.</title>
        <authorList>
            <person name="Chen Y."/>
            <person name="Copetti D."/>
            <person name="Kolliker R."/>
            <person name="Studer B."/>
        </authorList>
    </citation>
    <scope>NUCLEOTIDE SEQUENCE</scope>
    <source>
        <strain evidence="5">02402/16</strain>
        <tissue evidence="5">Leaf</tissue>
    </source>
</reference>
<dbReference type="InterPro" id="IPR036322">
    <property type="entry name" value="WD40_repeat_dom_sf"/>
</dbReference>
<dbReference type="InterPro" id="IPR001680">
    <property type="entry name" value="WD40_rpt"/>
</dbReference>
<dbReference type="PANTHER" id="PTHR47446">
    <property type="entry name" value="RING-TYPE E3 UBIQUITIN TRANSFERASE"/>
    <property type="match status" value="1"/>
</dbReference>
<organism evidence="5 6">
    <name type="scientific">Lolium multiflorum</name>
    <name type="common">Italian ryegrass</name>
    <name type="synonym">Lolium perenne subsp. multiflorum</name>
    <dbReference type="NCBI Taxonomy" id="4521"/>
    <lineage>
        <taxon>Eukaryota</taxon>
        <taxon>Viridiplantae</taxon>
        <taxon>Streptophyta</taxon>
        <taxon>Embryophyta</taxon>
        <taxon>Tracheophyta</taxon>
        <taxon>Spermatophyta</taxon>
        <taxon>Magnoliopsida</taxon>
        <taxon>Liliopsida</taxon>
        <taxon>Poales</taxon>
        <taxon>Poaceae</taxon>
        <taxon>BOP clade</taxon>
        <taxon>Pooideae</taxon>
        <taxon>Poodae</taxon>
        <taxon>Poeae</taxon>
        <taxon>Poeae Chloroplast Group 2 (Poeae type)</taxon>
        <taxon>Loliodinae</taxon>
        <taxon>Loliinae</taxon>
        <taxon>Lolium</taxon>
    </lineage>
</organism>
<dbReference type="InterPro" id="IPR015943">
    <property type="entry name" value="WD40/YVTN_repeat-like_dom_sf"/>
</dbReference>
<dbReference type="PANTHER" id="PTHR47446:SF2">
    <property type="entry name" value="RING-TYPE E3 UBIQUITIN TRANSFERASE"/>
    <property type="match status" value="1"/>
</dbReference>
<accession>A0AAD8STM6</accession>
<dbReference type="SMART" id="SM00320">
    <property type="entry name" value="WD40"/>
    <property type="match status" value="5"/>
</dbReference>
<gene>
    <name evidence="5" type="ORF">QYE76_051566</name>
</gene>
<feature type="domain" description="Putative E3 ubiquitin-protein ligase LIN ARM-like" evidence="4">
    <location>
        <begin position="398"/>
        <end position="480"/>
    </location>
</feature>
<feature type="region of interest" description="Disordered" evidence="3">
    <location>
        <begin position="28"/>
        <end position="90"/>
    </location>
</feature>
<dbReference type="EMBL" id="JAUUTY010000003">
    <property type="protein sequence ID" value="KAK1663407.1"/>
    <property type="molecule type" value="Genomic_DNA"/>
</dbReference>
<dbReference type="Proteomes" id="UP001231189">
    <property type="component" value="Unassembled WGS sequence"/>
</dbReference>
<evidence type="ECO:0000313" key="6">
    <source>
        <dbReference type="Proteomes" id="UP001231189"/>
    </source>
</evidence>
<dbReference type="Pfam" id="PF23628">
    <property type="entry name" value="ARM_LIN_C"/>
    <property type="match status" value="2"/>
</dbReference>
<dbReference type="Pfam" id="PF00400">
    <property type="entry name" value="WD40"/>
    <property type="match status" value="2"/>
</dbReference>
<keyword evidence="6" id="KW-1185">Reference proteome</keyword>
<evidence type="ECO:0000256" key="1">
    <source>
        <dbReference type="PROSITE-ProRule" id="PRU00221"/>
    </source>
</evidence>